<evidence type="ECO:0000256" key="9">
    <source>
        <dbReference type="SAM" id="SignalP"/>
    </source>
</evidence>
<comment type="subcellular location">
    <subcellularLocation>
        <location evidence="1">Cell membrane</location>
        <topology evidence="1">Multi-pass membrane protein</topology>
    </subcellularLocation>
</comment>
<dbReference type="InterPro" id="IPR023408">
    <property type="entry name" value="MscS_beta-dom_sf"/>
</dbReference>
<feature type="transmembrane region" description="Helical" evidence="8">
    <location>
        <begin position="361"/>
        <end position="381"/>
    </location>
</feature>
<feature type="domain" description="Mechanosensitive ion channel MscS C-terminal" evidence="12">
    <location>
        <begin position="697"/>
        <end position="779"/>
    </location>
</feature>
<keyword evidence="4 8" id="KW-0812">Transmembrane</keyword>
<evidence type="ECO:0000256" key="8">
    <source>
        <dbReference type="SAM" id="Phobius"/>
    </source>
</evidence>
<dbReference type="PANTHER" id="PTHR30347:SF9">
    <property type="entry name" value="MINICONDUCTANCE MECHANOSENSITIVE CHANNEL MSCM"/>
    <property type="match status" value="1"/>
</dbReference>
<dbReference type="Gene3D" id="3.30.70.100">
    <property type="match status" value="1"/>
</dbReference>
<dbReference type="SUPFAM" id="SSF82689">
    <property type="entry name" value="Mechanosensitive channel protein MscS (YggB), C-terminal domain"/>
    <property type="match status" value="1"/>
</dbReference>
<feature type="transmembrane region" description="Helical" evidence="8">
    <location>
        <begin position="210"/>
        <end position="228"/>
    </location>
</feature>
<dbReference type="AlphaFoldDB" id="A0A853G7E1"/>
<accession>A0A853G7E1</accession>
<feature type="transmembrane region" description="Helical" evidence="8">
    <location>
        <begin position="249"/>
        <end position="272"/>
    </location>
</feature>
<dbReference type="Gene3D" id="1.10.287.1260">
    <property type="match status" value="1"/>
</dbReference>
<sequence>MAQLFHRRLAVIWLLCLALSLALGGIAPRAFAQAAAAQDQSALLDKARQSVTGIQERLKQKPEGIDDAGLVGMRDALQAAQSLADDIVAQLEPELAGVEARLKELGEPAADAAEPADIAQQRAQLKKRQALLDSQIKLARLMGVDARQGQDQVSLLRRARFQAELGTRSQSLLAPGFWRDVVRDAPRDMRRLDGLLDQLGDSLKAVPARVWAGALAVALLLLAIGEAGRRGLGAFTVRHTKPARLRRSIYAVLMVALYTVVPGLLAGVMLFVLRWEGGLDAGLNAFLDQSVTIVHVAGFVAGLGMVLLSPGRPSWRLPTLTDRLAMKLSWVPLVFAVTIMLAWSAQRVLELINATLSTTLLVNGAMTVVLNILIGFTALSLRSSLHERGRNGPAGAEAPPATWVRAVPSILVLVIVASLAAFLLGFIALSSLVAQEIIWLALVGSTAYLLVVLVTDVFDGLVARVREERAADVLAAQQARTRCQLLVLASGVLRLTLILFAIALVLLPFGEDPSDWLHRRLGFLMAGFHVGEARIRPASIALTVVVLTAGVYAVRVMRSWISDQFLPVTRLDESMRTSTANLLGYLGYFAVIMMAVSSLGIGLERMAWIVSALSVGIGFGLQAVVQNFVSGVILVAERPIRVGDWVSLDGVEGNVRKISARATEIEMFDRSTMIVPNSEFITKKVRNVTMANPLGVVTLKFNMALDVDAQAVREIMLGAIRAQPDVLDEPAPSVMLDAFSEATLTFSATCYVISPRQAGRVRSELMFEILAGLRKRDIKLRSIPPAGAEASPAEAASASAPPDAKAT</sequence>
<feature type="transmembrane region" description="Helical" evidence="8">
    <location>
        <begin position="483"/>
        <end position="507"/>
    </location>
</feature>
<dbReference type="RefSeq" id="WP_180157263.1">
    <property type="nucleotide sequence ID" value="NZ_JACCEM010000009.1"/>
</dbReference>
<dbReference type="PANTHER" id="PTHR30347">
    <property type="entry name" value="POTASSIUM CHANNEL RELATED"/>
    <property type="match status" value="1"/>
</dbReference>
<feature type="region of interest" description="Disordered" evidence="7">
    <location>
        <begin position="784"/>
        <end position="807"/>
    </location>
</feature>
<keyword evidence="6 8" id="KW-0472">Membrane</keyword>
<dbReference type="InterPro" id="IPR049278">
    <property type="entry name" value="MS_channel_C"/>
</dbReference>
<evidence type="ECO:0000256" key="7">
    <source>
        <dbReference type="SAM" id="MobiDB-lite"/>
    </source>
</evidence>
<evidence type="ECO:0000313" key="14">
    <source>
        <dbReference type="Proteomes" id="UP000559809"/>
    </source>
</evidence>
<dbReference type="InterPro" id="IPR052702">
    <property type="entry name" value="MscS-like_channel"/>
</dbReference>
<dbReference type="InterPro" id="IPR006685">
    <property type="entry name" value="MscS_channel_2nd"/>
</dbReference>
<keyword evidence="5 8" id="KW-1133">Transmembrane helix</keyword>
<dbReference type="InterPro" id="IPR022249">
    <property type="entry name" value="DUF3772"/>
</dbReference>
<dbReference type="Pfam" id="PF12607">
    <property type="entry name" value="DUF3772"/>
    <property type="match status" value="1"/>
</dbReference>
<feature type="signal peptide" evidence="9">
    <location>
        <begin position="1"/>
        <end position="32"/>
    </location>
</feature>
<dbReference type="Gene3D" id="2.30.30.60">
    <property type="match status" value="1"/>
</dbReference>
<dbReference type="InterPro" id="IPR010920">
    <property type="entry name" value="LSM_dom_sf"/>
</dbReference>
<evidence type="ECO:0000259" key="10">
    <source>
        <dbReference type="Pfam" id="PF00924"/>
    </source>
</evidence>
<dbReference type="SUPFAM" id="SSF50182">
    <property type="entry name" value="Sm-like ribonucleoproteins"/>
    <property type="match status" value="1"/>
</dbReference>
<evidence type="ECO:0000256" key="5">
    <source>
        <dbReference type="ARBA" id="ARBA00022989"/>
    </source>
</evidence>
<proteinExistence type="inferred from homology"/>
<gene>
    <name evidence="13" type="ORF">H0A72_16305</name>
</gene>
<name>A0A853G7E1_9BURK</name>
<evidence type="ECO:0000256" key="4">
    <source>
        <dbReference type="ARBA" id="ARBA00022692"/>
    </source>
</evidence>
<keyword evidence="14" id="KW-1185">Reference proteome</keyword>
<keyword evidence="3" id="KW-1003">Cell membrane</keyword>
<feature type="transmembrane region" description="Helical" evidence="8">
    <location>
        <begin position="582"/>
        <end position="601"/>
    </location>
</feature>
<feature type="transmembrane region" description="Helical" evidence="8">
    <location>
        <begin position="437"/>
        <end position="462"/>
    </location>
</feature>
<evidence type="ECO:0000256" key="1">
    <source>
        <dbReference type="ARBA" id="ARBA00004651"/>
    </source>
</evidence>
<dbReference type="Pfam" id="PF21082">
    <property type="entry name" value="MS_channel_3rd"/>
    <property type="match status" value="1"/>
</dbReference>
<dbReference type="GO" id="GO:0005886">
    <property type="term" value="C:plasma membrane"/>
    <property type="evidence" value="ECO:0007669"/>
    <property type="project" value="UniProtKB-SubCell"/>
</dbReference>
<feature type="domain" description="Mechanosensitive ion channel MscS" evidence="10">
    <location>
        <begin position="624"/>
        <end position="689"/>
    </location>
</feature>
<comment type="similarity">
    <text evidence="2">Belongs to the MscS (TC 1.A.23) family.</text>
</comment>
<feature type="transmembrane region" description="Helical" evidence="8">
    <location>
        <begin position="607"/>
        <end position="635"/>
    </location>
</feature>
<dbReference type="GO" id="GO:0008381">
    <property type="term" value="F:mechanosensitive monoatomic ion channel activity"/>
    <property type="evidence" value="ECO:0007669"/>
    <property type="project" value="UniProtKB-ARBA"/>
</dbReference>
<evidence type="ECO:0000313" key="13">
    <source>
        <dbReference type="EMBL" id="NYT50880.1"/>
    </source>
</evidence>
<evidence type="ECO:0000256" key="3">
    <source>
        <dbReference type="ARBA" id="ARBA00022475"/>
    </source>
</evidence>
<evidence type="ECO:0000256" key="2">
    <source>
        <dbReference type="ARBA" id="ARBA00008017"/>
    </source>
</evidence>
<organism evidence="13 14">
    <name type="scientific">Parapusillimonas granuli</name>
    <dbReference type="NCBI Taxonomy" id="380911"/>
    <lineage>
        <taxon>Bacteria</taxon>
        <taxon>Pseudomonadati</taxon>
        <taxon>Pseudomonadota</taxon>
        <taxon>Betaproteobacteria</taxon>
        <taxon>Burkholderiales</taxon>
        <taxon>Alcaligenaceae</taxon>
        <taxon>Parapusillimonas</taxon>
    </lineage>
</organism>
<comment type="caution">
    <text evidence="13">The sequence shown here is derived from an EMBL/GenBank/DDBJ whole genome shotgun (WGS) entry which is preliminary data.</text>
</comment>
<protein>
    <submittedName>
        <fullName evidence="13">Mechanosensitive ion channel family protein</fullName>
    </submittedName>
</protein>
<dbReference type="EMBL" id="JACCEM010000009">
    <property type="protein sequence ID" value="NYT50880.1"/>
    <property type="molecule type" value="Genomic_DNA"/>
</dbReference>
<evidence type="ECO:0000256" key="6">
    <source>
        <dbReference type="ARBA" id="ARBA00023136"/>
    </source>
</evidence>
<dbReference type="InterPro" id="IPR011066">
    <property type="entry name" value="MscS_channel_C_sf"/>
</dbReference>
<reference evidence="13 14" key="1">
    <citation type="submission" date="2020-07" db="EMBL/GenBank/DDBJ databases">
        <title>Taxonomic revisions and descriptions of new bacterial species based on genomic comparisons in the high-G+C-content subgroup of the family Alcaligenaceae.</title>
        <authorList>
            <person name="Szabo A."/>
            <person name="Felfoldi T."/>
        </authorList>
    </citation>
    <scope>NUCLEOTIDE SEQUENCE [LARGE SCALE GENOMIC DNA]</scope>
    <source>
        <strain evidence="13 14">LMG 24012</strain>
    </source>
</reference>
<feature type="chain" id="PRO_5032726349" evidence="9">
    <location>
        <begin position="33"/>
        <end position="807"/>
    </location>
</feature>
<feature type="transmembrane region" description="Helical" evidence="8">
    <location>
        <begin position="292"/>
        <end position="309"/>
    </location>
</feature>
<feature type="transmembrane region" description="Helical" evidence="8">
    <location>
        <begin position="410"/>
        <end position="431"/>
    </location>
</feature>
<feature type="transmembrane region" description="Helical" evidence="8">
    <location>
        <begin position="330"/>
        <end position="349"/>
    </location>
</feature>
<evidence type="ECO:0000259" key="12">
    <source>
        <dbReference type="Pfam" id="PF21082"/>
    </source>
</evidence>
<dbReference type="Pfam" id="PF00924">
    <property type="entry name" value="MS_channel_2nd"/>
    <property type="match status" value="1"/>
</dbReference>
<feature type="domain" description="DUF3772" evidence="11">
    <location>
        <begin position="136"/>
        <end position="198"/>
    </location>
</feature>
<dbReference type="Proteomes" id="UP000559809">
    <property type="component" value="Unassembled WGS sequence"/>
</dbReference>
<dbReference type="InterPro" id="IPR011014">
    <property type="entry name" value="MscS_channel_TM-2"/>
</dbReference>
<dbReference type="SUPFAM" id="SSF82861">
    <property type="entry name" value="Mechanosensitive channel protein MscS (YggB), transmembrane region"/>
    <property type="match status" value="1"/>
</dbReference>
<keyword evidence="9" id="KW-0732">Signal</keyword>
<evidence type="ECO:0000259" key="11">
    <source>
        <dbReference type="Pfam" id="PF12607"/>
    </source>
</evidence>
<feature type="transmembrane region" description="Helical" evidence="8">
    <location>
        <begin position="538"/>
        <end position="561"/>
    </location>
</feature>